<organism evidence="1 2">
    <name type="scientific">Trichoderma simmonsii</name>
    <dbReference type="NCBI Taxonomy" id="1491479"/>
    <lineage>
        <taxon>Eukaryota</taxon>
        <taxon>Fungi</taxon>
        <taxon>Dikarya</taxon>
        <taxon>Ascomycota</taxon>
        <taxon>Pezizomycotina</taxon>
        <taxon>Sordariomycetes</taxon>
        <taxon>Hypocreomycetidae</taxon>
        <taxon>Hypocreales</taxon>
        <taxon>Hypocreaceae</taxon>
        <taxon>Trichoderma</taxon>
    </lineage>
</organism>
<keyword evidence="2" id="KW-1185">Reference proteome</keyword>
<evidence type="ECO:0000313" key="1">
    <source>
        <dbReference type="EMBL" id="QYS97653.1"/>
    </source>
</evidence>
<reference evidence="1 2" key="1">
    <citation type="journal article" date="2021" name="BMC Genomics">
        <title>Telomere-to-telomere genome assembly of asparaginase-producing Trichoderma simmonsii.</title>
        <authorList>
            <person name="Chung D."/>
            <person name="Kwon Y.M."/>
            <person name="Yang Y."/>
        </authorList>
    </citation>
    <scope>NUCLEOTIDE SEQUENCE [LARGE SCALE GENOMIC DNA]</scope>
    <source>
        <strain evidence="1 2">GH-Sj1</strain>
    </source>
</reference>
<dbReference type="EMBL" id="CP075865">
    <property type="protein sequence ID" value="QYS97653.1"/>
    <property type="molecule type" value="Genomic_DNA"/>
</dbReference>
<sequence>MRKQYAWDPTSAELGHSLPRCISISGSCGGDLEGEEINTKSGMGGIIMELLCKNESDGRVQHAMLLDKVGLKVHSAAHVLAEAGPFCYFWRRPVWSVGRYFVHTERQQVLHHCSYMP</sequence>
<proteinExistence type="predicted"/>
<name>A0A8G0PIC8_9HYPO</name>
<protein>
    <submittedName>
        <fullName evidence="1">Uncharacterized protein</fullName>
    </submittedName>
</protein>
<dbReference type="AlphaFoldDB" id="A0A8G0PIC8"/>
<accession>A0A8G0PIC8</accession>
<evidence type="ECO:0000313" key="2">
    <source>
        <dbReference type="Proteomes" id="UP000826661"/>
    </source>
</evidence>
<dbReference type="Proteomes" id="UP000826661">
    <property type="component" value="Chromosome II"/>
</dbReference>
<gene>
    <name evidence="1" type="ORF">H0G86_013329</name>
</gene>